<dbReference type="SUPFAM" id="SSF100950">
    <property type="entry name" value="NagB/RpiA/CoA transferase-like"/>
    <property type="match status" value="1"/>
</dbReference>
<protein>
    <recommendedName>
        <fullName evidence="1">Glucosamine/galactosamine-6-phosphate isomerase domain-containing protein</fullName>
    </recommendedName>
</protein>
<gene>
    <name evidence="2" type="ORF">DBW92_03670</name>
</gene>
<dbReference type="Proteomes" id="UP000252915">
    <property type="component" value="Unassembled WGS sequence"/>
</dbReference>
<dbReference type="GO" id="GO:0005975">
    <property type="term" value="P:carbohydrate metabolic process"/>
    <property type="evidence" value="ECO:0007669"/>
    <property type="project" value="InterPro"/>
</dbReference>
<dbReference type="Gene3D" id="3.40.50.1360">
    <property type="match status" value="1"/>
</dbReference>
<organism evidence="2 3">
    <name type="scientific">SAR86 cluster bacterium</name>
    <dbReference type="NCBI Taxonomy" id="2030880"/>
    <lineage>
        <taxon>Bacteria</taxon>
        <taxon>Pseudomonadati</taxon>
        <taxon>Pseudomonadota</taxon>
        <taxon>Gammaproteobacteria</taxon>
        <taxon>SAR86 cluster</taxon>
    </lineage>
</organism>
<name>A0A368C2M4_9GAMM</name>
<proteinExistence type="predicted"/>
<dbReference type="EMBL" id="QOPI01000020">
    <property type="protein sequence ID" value="RCL43839.1"/>
    <property type="molecule type" value="Genomic_DNA"/>
</dbReference>
<comment type="caution">
    <text evidence="2">The sequence shown here is derived from an EMBL/GenBank/DDBJ whole genome shotgun (WGS) entry which is preliminary data.</text>
</comment>
<dbReference type="AlphaFoldDB" id="A0A368C2M4"/>
<accession>A0A368C2M4</accession>
<feature type="domain" description="Glucosamine/galactosamine-6-phosphate isomerase" evidence="1">
    <location>
        <begin position="39"/>
        <end position="197"/>
    </location>
</feature>
<evidence type="ECO:0000313" key="2">
    <source>
        <dbReference type="EMBL" id="RCL43839.1"/>
    </source>
</evidence>
<dbReference type="InterPro" id="IPR037171">
    <property type="entry name" value="NagB/RpiA_transferase-like"/>
</dbReference>
<dbReference type="InterPro" id="IPR006148">
    <property type="entry name" value="Glc/Gal-6P_isomerase"/>
</dbReference>
<evidence type="ECO:0000313" key="3">
    <source>
        <dbReference type="Proteomes" id="UP000252915"/>
    </source>
</evidence>
<dbReference type="InterPro" id="IPR039104">
    <property type="entry name" value="6PGL"/>
</dbReference>
<reference evidence="2 3" key="1">
    <citation type="journal article" date="2018" name="Microbiome">
        <title>Fine metagenomic profile of the Mediterranean stratified and mixed water columns revealed by assembly and recruitment.</title>
        <authorList>
            <person name="Haro-Moreno J.M."/>
            <person name="Lopez-Perez M."/>
            <person name="De La Torre J.R."/>
            <person name="Picazo A."/>
            <person name="Camacho A."/>
            <person name="Rodriguez-Valera F."/>
        </authorList>
    </citation>
    <scope>NUCLEOTIDE SEQUENCE [LARGE SCALE GENOMIC DNA]</scope>
    <source>
        <strain evidence="2">MED-G78</strain>
    </source>
</reference>
<dbReference type="Pfam" id="PF01182">
    <property type="entry name" value="Glucosamine_iso"/>
    <property type="match status" value="1"/>
</dbReference>
<sequence>MQMNICFLILEKMLNNKIQSFANENLLHQALFDKFIQSKKQNKINIILSGGKSPMGFYKLLADQVLDWHNYNITLSDERDVNSDHKLSNEGIIKSVINNDKFNDSFISLRDVNAQQKLININKYHFCLLGMGMDGHFASIFPQMTNLNDAYSLSDSLISIPNGYPDVPRISMTLKELNKSDEIILLIKDKAKIDLICSNRINSEALPIDKLISMCSDKLHIFSLG</sequence>
<evidence type="ECO:0000259" key="1">
    <source>
        <dbReference type="Pfam" id="PF01182"/>
    </source>
</evidence>
<dbReference type="PANTHER" id="PTHR11054:SF0">
    <property type="entry name" value="6-PHOSPHOGLUCONOLACTONASE"/>
    <property type="match status" value="1"/>
</dbReference>
<dbReference type="PANTHER" id="PTHR11054">
    <property type="entry name" value="6-PHOSPHOGLUCONOLACTONASE"/>
    <property type="match status" value="1"/>
</dbReference>